<reference evidence="1 2" key="1">
    <citation type="submission" date="2019-06" db="EMBL/GenBank/DDBJ databases">
        <title>Genome sequence analysis of &gt;100 Bacillus licheniformis strains suggests intrinsic resistance to this species.</title>
        <authorList>
            <person name="Wels M."/>
            <person name="Siezen R.J."/>
            <person name="Johansen E."/>
            <person name="Stuer-Lauridsen B."/>
            <person name="Bjerre K."/>
            <person name="Nielsen B.K.K."/>
        </authorList>
    </citation>
    <scope>NUCLEOTIDE SEQUENCE [LARGE SCALE GENOMIC DNA]</scope>
    <source>
        <strain evidence="1 2">BAC-15381</strain>
    </source>
</reference>
<accession>A0ABY3G1D6</accession>
<comment type="caution">
    <text evidence="1">The sequence shown here is derived from an EMBL/GenBank/DDBJ whole genome shotgun (WGS) entry which is preliminary data.</text>
</comment>
<keyword evidence="2" id="KW-1185">Reference proteome</keyword>
<organism evidence="1 2">
    <name type="scientific">Bacillus paralicheniformis</name>
    <dbReference type="NCBI Taxonomy" id="1648923"/>
    <lineage>
        <taxon>Bacteria</taxon>
        <taxon>Bacillati</taxon>
        <taxon>Bacillota</taxon>
        <taxon>Bacilli</taxon>
        <taxon>Bacillales</taxon>
        <taxon>Bacillaceae</taxon>
        <taxon>Bacillus</taxon>
    </lineage>
</organism>
<evidence type="ECO:0008006" key="3">
    <source>
        <dbReference type="Google" id="ProtNLM"/>
    </source>
</evidence>
<evidence type="ECO:0000313" key="1">
    <source>
        <dbReference type="EMBL" id="TWL44402.1"/>
    </source>
</evidence>
<name>A0ABY3G1D6_9BACI</name>
<dbReference type="InterPro" id="IPR006524">
    <property type="entry name" value="ArpU-like"/>
</dbReference>
<sequence length="138" mass="16239">MGKRKMNEWRERMSKEQLSFLDDVDEKAVRKIVIKELKNYRALKVQLENKKECSSAGINIFPSLRDSFSVNELKVKQMERALQNSLDDEERLIIEKKYLTAARVKDIHIYMDLGLKKNTYYELKKRAICRLATALGII</sequence>
<dbReference type="Proteomes" id="UP000429980">
    <property type="component" value="Unassembled WGS sequence"/>
</dbReference>
<protein>
    <recommendedName>
        <fullName evidence="3">ArpU family transcriptional regulator</fullName>
    </recommendedName>
</protein>
<evidence type="ECO:0000313" key="2">
    <source>
        <dbReference type="Proteomes" id="UP000429980"/>
    </source>
</evidence>
<dbReference type="NCBIfam" id="TIGR01637">
    <property type="entry name" value="phage_arpU"/>
    <property type="match status" value="1"/>
</dbReference>
<dbReference type="EMBL" id="NILF01000008">
    <property type="protein sequence ID" value="TWL44402.1"/>
    <property type="molecule type" value="Genomic_DNA"/>
</dbReference>
<proteinExistence type="predicted"/>
<gene>
    <name evidence="1" type="ORF">CHCC15381_3064</name>
</gene>